<feature type="transmembrane region" description="Helical" evidence="1">
    <location>
        <begin position="885"/>
        <end position="909"/>
    </location>
</feature>
<dbReference type="EMBL" id="NAEP01000049">
    <property type="protein sequence ID" value="PDQ34667.1"/>
    <property type="molecule type" value="Genomic_DNA"/>
</dbReference>
<comment type="caution">
    <text evidence="2">The sequence shown here is derived from an EMBL/GenBank/DDBJ whole genome shotgun (WGS) entry which is preliminary data.</text>
</comment>
<evidence type="ECO:0000313" key="2">
    <source>
        <dbReference type="EMBL" id="PDQ34667.1"/>
    </source>
</evidence>
<reference evidence="3" key="1">
    <citation type="submission" date="2017-03" db="EMBL/GenBank/DDBJ databases">
        <authorList>
            <person name="Lund M.B."/>
        </authorList>
    </citation>
    <scope>NUCLEOTIDE SEQUENCE [LARGE SCALE GENOMIC DNA]</scope>
</reference>
<sequence>MKTTLREKLRSLWRLGAPEARHVGSMRYRDRARVTVAMIGVASVAATGGLAMTNISAQAADLAYGFESVHGRLGTVWVNGIPVACIDPFGGHSSRVPSNLTPSFSNAGMSDQNAAGLNMVMSTFARTPDNVTGAAVVLSAWTLKDAIISHARNTGYRGNNARAAAEWFSARAGRFARAVMAKYDEIMAAVADVVVASPDGNGGRLTFNIDRTNNYLGTLTVHNLSPVDAVGTLSLTNGIFTATGSATISGVTNGTVLNVRAIPPNDAVDYKISVVGDFTGTGNGWRPQIAVFDNPAQTMAGPGPETVATFRLSGEDSASRSTIFRPILQTTVPSAYLKRGDTFKDTLRFSTVADTSGLNNPWPQRMNGYLEVTAVCTVYGNYSRRPLESDDAPPGSPVAGRFTVTTTASAGPSIDYVGETNEKMPESGFYTAQCAIVADTQPMSTRRFIPTDYSYRDRIGQDAETSVVPMELEVSTRLSITEIGIGESLTDTVTTKLINGPWLRDAHGNRYSIPFRYTGYLTPEEDGKPRQAASPPPTAQAVLTGTFTINSPDPVSYQLTAPMRGGWLSVVVCITPADLPAELVGIVVPGCDNYGVPAETVHIIAPHITTQATRLATTHDPLNDTATINGRIPTNTVLEFELFKRVEAGDAKLDENGRPRNQLWTQSEIDALGDQAYCAIDNRVTKTERVAVKPGINDRATYDSPRVFVTRNSVYWWVESLIHLNPDTGEERAIHRGTCGLPNETTTVNDPKVTTRAVPDIELGNLAHDTAIVVGPIPGESSGIRTQLTFEAFEKKSEQPVCTPDNRVANLTDPIIVTKEGKYASADVAFTRPGGYWWVETLASVHIETGETTIIHTGTCGLLAETTRVSTTPTAPPAPQHLATAGIPVIVSLASAMGLLGLGGALLVTPRMLRSNRTRRGRGRLRS</sequence>
<keyword evidence="1" id="KW-0812">Transmembrane</keyword>
<feature type="transmembrane region" description="Helical" evidence="1">
    <location>
        <begin position="34"/>
        <end position="52"/>
    </location>
</feature>
<evidence type="ECO:0000313" key="3">
    <source>
        <dbReference type="Proteomes" id="UP000219994"/>
    </source>
</evidence>
<name>A0A2A6FPQ7_9MICO</name>
<organism evidence="2 3">
    <name type="scientific">Candidatus Lumbricidiphila eiseniae</name>
    <dbReference type="NCBI Taxonomy" id="1969409"/>
    <lineage>
        <taxon>Bacteria</taxon>
        <taxon>Bacillati</taxon>
        <taxon>Actinomycetota</taxon>
        <taxon>Actinomycetes</taxon>
        <taxon>Micrococcales</taxon>
        <taxon>Microbacteriaceae</taxon>
        <taxon>Candidatus Lumbricidiphila</taxon>
    </lineage>
</organism>
<gene>
    <name evidence="2" type="ORF">B5766_10095</name>
</gene>
<evidence type="ECO:0000256" key="1">
    <source>
        <dbReference type="SAM" id="Phobius"/>
    </source>
</evidence>
<keyword evidence="1" id="KW-1133">Transmembrane helix</keyword>
<dbReference type="Proteomes" id="UP000219994">
    <property type="component" value="Unassembled WGS sequence"/>
</dbReference>
<proteinExistence type="predicted"/>
<dbReference type="AlphaFoldDB" id="A0A2A6FPQ7"/>
<accession>A0A2A6FPQ7</accession>
<protein>
    <submittedName>
        <fullName evidence="2">Uncharacterized protein</fullName>
    </submittedName>
</protein>
<keyword evidence="1" id="KW-0472">Membrane</keyword>